<dbReference type="Gene3D" id="3.40.1360.10">
    <property type="match status" value="1"/>
</dbReference>
<dbReference type="Proteomes" id="UP000264231">
    <property type="component" value="Chromosome"/>
</dbReference>
<dbReference type="GO" id="GO:0006364">
    <property type="term" value="P:rRNA processing"/>
    <property type="evidence" value="ECO:0007669"/>
    <property type="project" value="UniProtKB-UniRule"/>
</dbReference>
<evidence type="ECO:0000256" key="3">
    <source>
        <dbReference type="ARBA" id="ARBA00022552"/>
    </source>
</evidence>
<keyword evidence="9" id="KW-0460">Magnesium</keyword>
<feature type="domain" description="Toprim" evidence="12">
    <location>
        <begin position="5"/>
        <end position="88"/>
    </location>
</feature>
<dbReference type="RefSeq" id="WP_041178505.1">
    <property type="nucleotide sequence ID" value="NZ_CP015629.1"/>
</dbReference>
<proteinExistence type="predicted"/>
<dbReference type="NCBIfam" id="TIGR00334">
    <property type="entry name" value="5S_RNA_mat_M5"/>
    <property type="match status" value="1"/>
</dbReference>
<evidence type="ECO:0000259" key="12">
    <source>
        <dbReference type="PROSITE" id="PS50880"/>
    </source>
</evidence>
<dbReference type="GO" id="GO:0043822">
    <property type="term" value="F:ribonuclease M5 activity"/>
    <property type="evidence" value="ECO:0007669"/>
    <property type="project" value="UniProtKB-UniRule"/>
</dbReference>
<keyword evidence="7" id="KW-0255">Endonuclease</keyword>
<evidence type="ECO:0000256" key="9">
    <source>
        <dbReference type="ARBA" id="ARBA00022842"/>
    </source>
</evidence>
<gene>
    <name evidence="13" type="ORF">A7978_03145</name>
</gene>
<keyword evidence="5" id="KW-0479">Metal-binding</keyword>
<keyword evidence="8" id="KW-0378">Hydrolase</keyword>
<evidence type="ECO:0000256" key="1">
    <source>
        <dbReference type="ARBA" id="ARBA00022490"/>
    </source>
</evidence>
<evidence type="ECO:0000256" key="8">
    <source>
        <dbReference type="ARBA" id="ARBA00022801"/>
    </source>
</evidence>
<evidence type="ECO:0000256" key="6">
    <source>
        <dbReference type="ARBA" id="ARBA00022730"/>
    </source>
</evidence>
<sequence length="178" mass="20469">MEQIKEIIVVEGKDDAKRIKELFKCTIVETGGLYLKKSTINVLKKAIETNGIIIFTDSDKAGDLIRKQILKKVGYLDQGKIKHAHLNNKNQEVEMSSKIEITTILKKIGTFYNEKQKEGLNLNDLIELGITGSQSKKKREQIQKHFNLGNGNNKKLLERLNYFKIKREDIEKIILTKE</sequence>
<protein>
    <recommendedName>
        <fullName evidence="11">Ribonuclease M5</fullName>
        <ecNumber evidence="11">3.1.26.8</ecNumber>
    </recommendedName>
</protein>
<dbReference type="GO" id="GO:0019843">
    <property type="term" value="F:rRNA binding"/>
    <property type="evidence" value="ECO:0007669"/>
    <property type="project" value="UniProtKB-KW"/>
</dbReference>
<dbReference type="SUPFAM" id="SSF110455">
    <property type="entry name" value="Toprim domain"/>
    <property type="match status" value="1"/>
</dbReference>
<keyword evidence="1" id="KW-0963">Cytoplasm</keyword>
<dbReference type="EMBL" id="CP015629">
    <property type="protein sequence ID" value="ANF34082.1"/>
    <property type="molecule type" value="Genomic_DNA"/>
</dbReference>
<keyword evidence="6" id="KW-0699">rRNA-binding</keyword>
<keyword evidence="4" id="KW-0540">Nuclease</keyword>
<dbReference type="PROSITE" id="PS50880">
    <property type="entry name" value="TOPRIM"/>
    <property type="match status" value="1"/>
</dbReference>
<name>A0A172XBZ2_BORTU</name>
<dbReference type="Pfam" id="PF01751">
    <property type="entry name" value="Toprim"/>
    <property type="match status" value="1"/>
</dbReference>
<accession>A0A172XBZ2</accession>
<dbReference type="InterPro" id="IPR025156">
    <property type="entry name" value="RNase_M5_C"/>
</dbReference>
<reference evidence="13 14" key="1">
    <citation type="submission" date="2016-05" db="EMBL/GenBank/DDBJ databases">
        <title>Chromosome and linear plasmid sequence of a 2015 human isolate of tick-borne relapsing fever spirochete, Borrelia turicatae.</title>
        <authorList>
            <person name="Kingry L.C."/>
            <person name="Dhwani B."/>
            <person name="Replogle A."/>
            <person name="Sexton C."/>
            <person name="Rowe L."/>
            <person name="Stermole B.M."/>
            <person name="Christensen A.M."/>
            <person name="Schriefer M.E."/>
        </authorList>
    </citation>
    <scope>NUCLEOTIDE SEQUENCE [LARGE SCALE GENOMIC DNA]</scope>
    <source>
        <strain evidence="13 14">BTE5EL</strain>
    </source>
</reference>
<dbReference type="Pfam" id="PF13331">
    <property type="entry name" value="DUF4093"/>
    <property type="match status" value="1"/>
</dbReference>
<evidence type="ECO:0000313" key="14">
    <source>
        <dbReference type="Proteomes" id="UP000264231"/>
    </source>
</evidence>
<evidence type="ECO:0000256" key="11">
    <source>
        <dbReference type="NCBIfam" id="TIGR00334"/>
    </source>
</evidence>
<dbReference type="AlphaFoldDB" id="A0A172XBZ2"/>
<evidence type="ECO:0000256" key="2">
    <source>
        <dbReference type="ARBA" id="ARBA00022517"/>
    </source>
</evidence>
<dbReference type="PANTHER" id="PTHR39156:SF2">
    <property type="entry name" value="DNA PRIMASE (BACTERIAL TYPE) AND SMALL PRIMASE-LIKE PROTEINS"/>
    <property type="match status" value="1"/>
</dbReference>
<evidence type="ECO:0000256" key="7">
    <source>
        <dbReference type="ARBA" id="ARBA00022759"/>
    </source>
</evidence>
<evidence type="ECO:0000256" key="10">
    <source>
        <dbReference type="ARBA" id="ARBA00022884"/>
    </source>
</evidence>
<dbReference type="EC" id="3.1.26.8" evidence="11"/>
<keyword evidence="10" id="KW-0694">RNA-binding</keyword>
<dbReference type="PANTHER" id="PTHR39156">
    <property type="entry name" value="RIBONUCLEASE M5"/>
    <property type="match status" value="1"/>
</dbReference>
<dbReference type="InterPro" id="IPR006171">
    <property type="entry name" value="TOPRIM_dom"/>
</dbReference>
<dbReference type="InterPro" id="IPR004466">
    <property type="entry name" value="RNase_M5"/>
</dbReference>
<evidence type="ECO:0000313" key="13">
    <source>
        <dbReference type="EMBL" id="ANF34082.1"/>
    </source>
</evidence>
<dbReference type="SMART" id="SM00493">
    <property type="entry name" value="TOPRIM"/>
    <property type="match status" value="1"/>
</dbReference>
<evidence type="ECO:0000256" key="5">
    <source>
        <dbReference type="ARBA" id="ARBA00022723"/>
    </source>
</evidence>
<keyword evidence="2" id="KW-0690">Ribosome biogenesis</keyword>
<organism evidence="13 14">
    <name type="scientific">Borrelia turicatae</name>
    <dbReference type="NCBI Taxonomy" id="142"/>
    <lineage>
        <taxon>Bacteria</taxon>
        <taxon>Pseudomonadati</taxon>
        <taxon>Spirochaetota</taxon>
        <taxon>Spirochaetia</taxon>
        <taxon>Spirochaetales</taxon>
        <taxon>Borreliaceae</taxon>
        <taxon>Borrelia</taxon>
    </lineage>
</organism>
<dbReference type="GO" id="GO:0046872">
    <property type="term" value="F:metal ion binding"/>
    <property type="evidence" value="ECO:0007669"/>
    <property type="project" value="UniProtKB-KW"/>
</dbReference>
<keyword evidence="3" id="KW-0698">rRNA processing</keyword>
<evidence type="ECO:0000256" key="4">
    <source>
        <dbReference type="ARBA" id="ARBA00022722"/>
    </source>
</evidence>